<dbReference type="Proteomes" id="UP000460718">
    <property type="component" value="Unassembled WGS sequence"/>
</dbReference>
<evidence type="ECO:0000313" key="3">
    <source>
        <dbReference type="EMBL" id="KAE9065696.1"/>
    </source>
</evidence>
<sequence>MPTKTYLVSERLAGGLTAGVSRGAVDGQHLDCAVVMPTQNYFAGVRPADLSGGRCVRGALVVRSLEYLLGRLRTTSLLDGPLTVLTTGMCAAPSSLSRVGAAFPVSSLRGDPLIVYPPAYCVALSSCSIWTVWWSCLPSTTTSICDQLTVCCMALSWFSNWSACWSCLLSPFVAGRLADGLFVGVFRGTVVVLHLISVLELSTKSYGIAGPPKFWRPA</sequence>
<dbReference type="Proteomes" id="UP000433483">
    <property type="component" value="Unassembled WGS sequence"/>
</dbReference>
<dbReference type="Proteomes" id="UP000437068">
    <property type="component" value="Unassembled WGS sequence"/>
</dbReference>
<evidence type="ECO:0000313" key="2">
    <source>
        <dbReference type="EMBL" id="KAE8967612.1"/>
    </source>
</evidence>
<evidence type="ECO:0000313" key="14">
    <source>
        <dbReference type="Proteomes" id="UP000460718"/>
    </source>
</evidence>
<evidence type="ECO:0000313" key="6">
    <source>
        <dbReference type="EMBL" id="KAE9171479.1"/>
    </source>
</evidence>
<evidence type="ECO:0000313" key="8">
    <source>
        <dbReference type="EMBL" id="KAE9272195.1"/>
    </source>
</evidence>
<evidence type="ECO:0000313" key="12">
    <source>
        <dbReference type="Proteomes" id="UP000440367"/>
    </source>
</evidence>
<evidence type="ECO:0000313" key="7">
    <source>
        <dbReference type="EMBL" id="KAE9174458.1"/>
    </source>
</evidence>
<dbReference type="EMBL" id="QXGC01004052">
    <property type="protein sequence ID" value="KAE9171479.1"/>
    <property type="molecule type" value="Genomic_DNA"/>
</dbReference>
<dbReference type="AlphaFoldDB" id="A0A6A3VM56"/>
<keyword evidence="10" id="KW-1185">Reference proteome</keyword>
<dbReference type="Proteomes" id="UP000476176">
    <property type="component" value="Unassembled WGS sequence"/>
</dbReference>
<dbReference type="EMBL" id="QXGF01003873">
    <property type="protein sequence ID" value="KAE8920689.1"/>
    <property type="molecule type" value="Genomic_DNA"/>
</dbReference>
<dbReference type="EMBL" id="QXFX01004050">
    <property type="protein sequence ID" value="KAE9065696.1"/>
    <property type="molecule type" value="Genomic_DNA"/>
</dbReference>
<dbReference type="Proteomes" id="UP000488956">
    <property type="component" value="Unassembled WGS sequence"/>
</dbReference>
<dbReference type="Proteomes" id="UP000429523">
    <property type="component" value="Unassembled WGS sequence"/>
</dbReference>
<evidence type="ECO:0000313" key="15">
    <source>
        <dbReference type="Proteomes" id="UP000476176"/>
    </source>
</evidence>
<proteinExistence type="predicted"/>
<reference evidence="9 10" key="1">
    <citation type="submission" date="2018-08" db="EMBL/GenBank/DDBJ databases">
        <title>Genomic investigation of the strawberry pathogen Phytophthora fragariae indicates pathogenicity is determined by transcriptional variation in three key races.</title>
        <authorList>
            <person name="Adams T.M."/>
            <person name="Armitage A.D."/>
            <person name="Sobczyk M.K."/>
            <person name="Bates H.J."/>
            <person name="Dunwell J.M."/>
            <person name="Nellist C.F."/>
            <person name="Harrison R.J."/>
        </authorList>
    </citation>
    <scope>NUCLEOTIDE SEQUENCE [LARGE SCALE GENOMIC DNA]</scope>
    <source>
        <strain evidence="8 11">A4</strain>
        <strain evidence="7 12">BC-1</strain>
        <strain evidence="6 15">BC-23</strain>
        <strain evidence="5 10">NOV-27</strain>
        <strain evidence="4 13">NOV-71</strain>
        <strain evidence="1 9">NOV-9</strain>
        <strain evidence="3 16">ONT-3</strain>
        <strain evidence="2 14">SCRP245</strain>
    </source>
</reference>
<accession>A0A6A3VM56</accession>
<organism evidence="5 10">
    <name type="scientific">Phytophthora fragariae</name>
    <dbReference type="NCBI Taxonomy" id="53985"/>
    <lineage>
        <taxon>Eukaryota</taxon>
        <taxon>Sar</taxon>
        <taxon>Stramenopiles</taxon>
        <taxon>Oomycota</taxon>
        <taxon>Peronosporomycetes</taxon>
        <taxon>Peronosporales</taxon>
        <taxon>Peronosporaceae</taxon>
        <taxon>Phytophthora</taxon>
    </lineage>
</organism>
<evidence type="ECO:0000313" key="5">
    <source>
        <dbReference type="EMBL" id="KAE9168264.1"/>
    </source>
</evidence>
<evidence type="ECO:0000313" key="13">
    <source>
        <dbReference type="Proteomes" id="UP000441208"/>
    </source>
</evidence>
<dbReference type="EMBL" id="QXFW01004020">
    <property type="protein sequence ID" value="KAE8967612.1"/>
    <property type="molecule type" value="Genomic_DNA"/>
</dbReference>
<dbReference type="EMBL" id="QXGB01003939">
    <property type="protein sequence ID" value="KAE9168264.1"/>
    <property type="molecule type" value="Genomic_DNA"/>
</dbReference>
<evidence type="ECO:0000313" key="11">
    <source>
        <dbReference type="Proteomes" id="UP000437068"/>
    </source>
</evidence>
<comment type="caution">
    <text evidence="5">The sequence shown here is derived from an EMBL/GenBank/DDBJ whole genome shotgun (WGS) entry which is preliminary data.</text>
</comment>
<name>A0A6A3VM56_9STRA</name>
<dbReference type="Proteomes" id="UP000441208">
    <property type="component" value="Unassembled WGS sequence"/>
</dbReference>
<gene>
    <name evidence="8" type="ORF">PF001_g28048</name>
    <name evidence="7" type="ORF">PF002_g29046</name>
    <name evidence="6" type="ORF">PF004_g27551</name>
    <name evidence="5" type="ORF">PF005_g28458</name>
    <name evidence="4" type="ORF">PF007_g28451</name>
    <name evidence="1" type="ORF">PF009_g29022</name>
    <name evidence="3" type="ORF">PF010_g28096</name>
    <name evidence="2" type="ORF">PF011_g27491</name>
</gene>
<protein>
    <submittedName>
        <fullName evidence="5">Uncharacterized protein</fullName>
    </submittedName>
</protein>
<evidence type="ECO:0000313" key="10">
    <source>
        <dbReference type="Proteomes" id="UP000433483"/>
    </source>
</evidence>
<evidence type="ECO:0000313" key="16">
    <source>
        <dbReference type="Proteomes" id="UP000488956"/>
    </source>
</evidence>
<dbReference type="Proteomes" id="UP000440367">
    <property type="component" value="Unassembled WGS sequence"/>
</dbReference>
<dbReference type="EMBL" id="QXGE01004042">
    <property type="protein sequence ID" value="KAE9272195.1"/>
    <property type="molecule type" value="Genomic_DNA"/>
</dbReference>
<evidence type="ECO:0000313" key="9">
    <source>
        <dbReference type="Proteomes" id="UP000429523"/>
    </source>
</evidence>
<dbReference type="EMBL" id="QXFZ01003920">
    <property type="protein sequence ID" value="KAE9066476.1"/>
    <property type="molecule type" value="Genomic_DNA"/>
</dbReference>
<dbReference type="EMBL" id="QXGD01003801">
    <property type="protein sequence ID" value="KAE9174458.1"/>
    <property type="molecule type" value="Genomic_DNA"/>
</dbReference>
<evidence type="ECO:0000313" key="4">
    <source>
        <dbReference type="EMBL" id="KAE9066476.1"/>
    </source>
</evidence>
<evidence type="ECO:0000313" key="1">
    <source>
        <dbReference type="EMBL" id="KAE8920689.1"/>
    </source>
</evidence>